<feature type="compositionally biased region" description="Low complexity" evidence="4">
    <location>
        <begin position="290"/>
        <end position="315"/>
    </location>
</feature>
<feature type="region of interest" description="Disordered" evidence="4">
    <location>
        <begin position="1"/>
        <end position="34"/>
    </location>
</feature>
<comment type="caution">
    <text evidence="6">The sequence shown here is derived from an EMBL/GenBank/DDBJ whole genome shotgun (WGS) entry which is preliminary data.</text>
</comment>
<feature type="compositionally biased region" description="Polar residues" evidence="4">
    <location>
        <begin position="276"/>
        <end position="285"/>
    </location>
</feature>
<dbReference type="Gene3D" id="1.10.150.50">
    <property type="entry name" value="Transcription Factor, Ets-1"/>
    <property type="match status" value="1"/>
</dbReference>
<feature type="region of interest" description="Disordered" evidence="4">
    <location>
        <begin position="263"/>
        <end position="326"/>
    </location>
</feature>
<dbReference type="Pfam" id="PF07647">
    <property type="entry name" value="SAM_2"/>
    <property type="match status" value="1"/>
</dbReference>
<accession>A0A8H8CN68</accession>
<feature type="region of interest" description="Disordered" evidence="4">
    <location>
        <begin position="440"/>
        <end position="483"/>
    </location>
</feature>
<dbReference type="EMBL" id="JAFIQS010000002">
    <property type="protein sequence ID" value="KAG5172622.1"/>
    <property type="molecule type" value="Genomic_DNA"/>
</dbReference>
<reference evidence="6" key="1">
    <citation type="submission" date="2021-02" db="EMBL/GenBank/DDBJ databases">
        <title>Psilocybe cubensis genome.</title>
        <authorList>
            <person name="Mckernan K.J."/>
            <person name="Crawford S."/>
            <person name="Trippe A."/>
            <person name="Kane L.T."/>
            <person name="Mclaughlin S."/>
        </authorList>
    </citation>
    <scope>NUCLEOTIDE SEQUENCE [LARGE SCALE GENOMIC DNA]</scope>
    <source>
        <strain evidence="6">MGC-MH-2018</strain>
    </source>
</reference>
<proteinExistence type="predicted"/>
<keyword evidence="2" id="KW-0963">Cytoplasm</keyword>
<sequence>MSTIETNAKLSVSTEDVNNTPASGQANGGLSTPLPQSAIEGFDRWIKDFQKYESVLNEMAKVTADPKFKEELATIEHWFKVLNEPERTAALYTLLQSSTQDQLRFFVAVLQQMIRPEEPKAVPNSRKAPEPAAQVKPKLGKLAFRPPSLNIDDLESPITPTPAHEQTHHSLLAQAALNREAIRQNTPATESWANMVNTPLIPMFQKDVGKEAKPAAGSTNSLPGFSGINPYTLNMLANAGLSAEAQVLAAQLVMSGLVQPTGLAPPSSAKPKKAQGPTNWRTPTSARYPASALRSSGLRPSSGLKSAGLKSSGLGPTPATPLSAVDSPREEEFEPEMLNDIPTWLRSLRLHKYTSAFDGLTWQEMVVLDDATLEAKGVAALGARRRLLRTFEHVRKRMGMDEPTSATPTTSAIPTGAAFAAAPEVDRVPHSALPRSKLSINSPIFTPSWDSSKVPNSATPTVSATEPPATTTESVVVASSSPA</sequence>
<dbReference type="SMART" id="SM00454">
    <property type="entry name" value="SAM"/>
    <property type="match status" value="1"/>
</dbReference>
<dbReference type="PANTHER" id="PTHR12515:SF5">
    <property type="entry name" value="PROTEIN SMAUG"/>
    <property type="match status" value="1"/>
</dbReference>
<evidence type="ECO:0000256" key="2">
    <source>
        <dbReference type="ARBA" id="ARBA00022490"/>
    </source>
</evidence>
<dbReference type="GO" id="GO:0000932">
    <property type="term" value="C:P-body"/>
    <property type="evidence" value="ECO:0007669"/>
    <property type="project" value="TreeGrafter"/>
</dbReference>
<evidence type="ECO:0000259" key="5">
    <source>
        <dbReference type="PROSITE" id="PS50105"/>
    </source>
</evidence>
<dbReference type="InterPro" id="IPR050897">
    <property type="entry name" value="SMAUG/VTS1_RNA-bind"/>
</dbReference>
<evidence type="ECO:0000256" key="4">
    <source>
        <dbReference type="SAM" id="MobiDB-lite"/>
    </source>
</evidence>
<evidence type="ECO:0000256" key="1">
    <source>
        <dbReference type="ARBA" id="ARBA00004496"/>
    </source>
</evidence>
<feature type="compositionally biased region" description="Polar residues" evidence="4">
    <location>
        <begin position="440"/>
        <end position="456"/>
    </location>
</feature>
<dbReference type="GO" id="GO:0003729">
    <property type="term" value="F:mRNA binding"/>
    <property type="evidence" value="ECO:0007669"/>
    <property type="project" value="TreeGrafter"/>
</dbReference>
<gene>
    <name evidence="6" type="ORF">JR316_002124</name>
</gene>
<feature type="domain" description="SAM" evidence="5">
    <location>
        <begin position="336"/>
        <end position="397"/>
    </location>
</feature>
<evidence type="ECO:0000256" key="3">
    <source>
        <dbReference type="ARBA" id="ARBA00022884"/>
    </source>
</evidence>
<protein>
    <recommendedName>
        <fullName evidence="5">SAM domain-containing protein</fullName>
    </recommendedName>
</protein>
<dbReference type="OrthoDB" id="2155283at2759"/>
<name>A0A8H8CN68_PSICU</name>
<dbReference type="InterPro" id="IPR057327">
    <property type="entry name" value="Vts1_dom"/>
</dbReference>
<comment type="subcellular location">
    <subcellularLocation>
        <location evidence="1">Cytoplasm</location>
    </subcellularLocation>
</comment>
<dbReference type="SUPFAM" id="SSF47769">
    <property type="entry name" value="SAM/Pointed domain"/>
    <property type="match status" value="1"/>
</dbReference>
<dbReference type="PROSITE" id="PS50105">
    <property type="entry name" value="SAM_DOMAIN"/>
    <property type="match status" value="1"/>
</dbReference>
<dbReference type="GO" id="GO:0000289">
    <property type="term" value="P:nuclear-transcribed mRNA poly(A) tail shortening"/>
    <property type="evidence" value="ECO:0007669"/>
    <property type="project" value="TreeGrafter"/>
</dbReference>
<keyword evidence="3" id="KW-0694">RNA-binding</keyword>
<dbReference type="PANTHER" id="PTHR12515">
    <property type="entry name" value="STERILE ALPHA MOTIF DOMAIN CONTAINING PROTEIN 4-RELATED"/>
    <property type="match status" value="1"/>
</dbReference>
<dbReference type="AlphaFoldDB" id="A0A8H8CN68"/>
<dbReference type="InterPro" id="IPR001660">
    <property type="entry name" value="SAM"/>
</dbReference>
<evidence type="ECO:0000313" key="6">
    <source>
        <dbReference type="EMBL" id="KAG5172622.1"/>
    </source>
</evidence>
<dbReference type="Pfam" id="PF25479">
    <property type="entry name" value="Vts1"/>
    <property type="match status" value="1"/>
</dbReference>
<organism evidence="6">
    <name type="scientific">Psilocybe cubensis</name>
    <name type="common">Psychedelic mushroom</name>
    <name type="synonym">Stropharia cubensis</name>
    <dbReference type="NCBI Taxonomy" id="181762"/>
    <lineage>
        <taxon>Eukaryota</taxon>
        <taxon>Fungi</taxon>
        <taxon>Dikarya</taxon>
        <taxon>Basidiomycota</taxon>
        <taxon>Agaricomycotina</taxon>
        <taxon>Agaricomycetes</taxon>
        <taxon>Agaricomycetidae</taxon>
        <taxon>Agaricales</taxon>
        <taxon>Agaricineae</taxon>
        <taxon>Strophariaceae</taxon>
        <taxon>Psilocybe</taxon>
    </lineage>
</organism>
<dbReference type="InterPro" id="IPR013761">
    <property type="entry name" value="SAM/pointed_sf"/>
</dbReference>
<feature type="compositionally biased region" description="Low complexity" evidence="4">
    <location>
        <begin position="457"/>
        <end position="483"/>
    </location>
</feature>